<dbReference type="Proteomes" id="UP000448292">
    <property type="component" value="Unassembled WGS sequence"/>
</dbReference>
<keyword evidence="3" id="KW-0143">Chaperone</keyword>
<evidence type="ECO:0000313" key="5">
    <source>
        <dbReference type="EMBL" id="TVM17089.1"/>
    </source>
</evidence>
<dbReference type="PANTHER" id="PTHR43096">
    <property type="entry name" value="DNAJ HOMOLOG 1, MITOCHONDRIAL-RELATED"/>
    <property type="match status" value="1"/>
</dbReference>
<evidence type="ECO:0000259" key="4">
    <source>
        <dbReference type="PROSITE" id="PS50076"/>
    </source>
</evidence>
<proteinExistence type="predicted"/>
<dbReference type="InterPro" id="IPR018253">
    <property type="entry name" value="DnaJ_domain_CS"/>
</dbReference>
<dbReference type="InterPro" id="IPR036869">
    <property type="entry name" value="J_dom_sf"/>
</dbReference>
<keyword evidence="6" id="KW-1185">Reference proteome</keyword>
<dbReference type="OrthoDB" id="9779889at2"/>
<dbReference type="SMART" id="SM00271">
    <property type="entry name" value="DnaJ"/>
    <property type="match status" value="1"/>
</dbReference>
<keyword evidence="1" id="KW-0963">Cytoplasm</keyword>
<dbReference type="AlphaFoldDB" id="A0A7M3MET3"/>
<dbReference type="SUPFAM" id="SSF46565">
    <property type="entry name" value="Chaperone J-domain"/>
    <property type="match status" value="1"/>
</dbReference>
<dbReference type="GO" id="GO:0042026">
    <property type="term" value="P:protein refolding"/>
    <property type="evidence" value="ECO:0007669"/>
    <property type="project" value="TreeGrafter"/>
</dbReference>
<comment type="caution">
    <text evidence="5">The sequence shown here is derived from an EMBL/GenBank/DDBJ whole genome shotgun (WGS) entry which is preliminary data.</text>
</comment>
<name>A0A7M3MET3_9BACT</name>
<organism evidence="5 6">
    <name type="scientific">Oceanidesulfovibrio indonesiensis</name>
    <dbReference type="NCBI Taxonomy" id="54767"/>
    <lineage>
        <taxon>Bacteria</taxon>
        <taxon>Pseudomonadati</taxon>
        <taxon>Thermodesulfobacteriota</taxon>
        <taxon>Desulfovibrionia</taxon>
        <taxon>Desulfovibrionales</taxon>
        <taxon>Desulfovibrionaceae</taxon>
        <taxon>Oceanidesulfovibrio</taxon>
    </lineage>
</organism>
<dbReference type="PRINTS" id="PR00625">
    <property type="entry name" value="JDOMAIN"/>
</dbReference>
<dbReference type="FunFam" id="2.60.260.20:FF:000008">
    <property type="entry name" value="Curved DNA-binding protein"/>
    <property type="match status" value="1"/>
</dbReference>
<dbReference type="EMBL" id="QMIE01000008">
    <property type="protein sequence ID" value="TVM17089.1"/>
    <property type="molecule type" value="Genomic_DNA"/>
</dbReference>
<accession>A0A7M3MET3</accession>
<protein>
    <submittedName>
        <fullName evidence="5">J domain-containing protein</fullName>
    </submittedName>
</protein>
<dbReference type="GO" id="GO:0005737">
    <property type="term" value="C:cytoplasm"/>
    <property type="evidence" value="ECO:0007669"/>
    <property type="project" value="TreeGrafter"/>
</dbReference>
<dbReference type="Gene3D" id="2.60.260.20">
    <property type="entry name" value="Urease metallochaperone UreE, N-terminal domain"/>
    <property type="match status" value="2"/>
</dbReference>
<dbReference type="PROSITE" id="PS00636">
    <property type="entry name" value="DNAJ_1"/>
    <property type="match status" value="1"/>
</dbReference>
<evidence type="ECO:0000256" key="3">
    <source>
        <dbReference type="ARBA" id="ARBA00023186"/>
    </source>
</evidence>
<feature type="domain" description="J" evidence="4">
    <location>
        <begin position="5"/>
        <end position="70"/>
    </location>
</feature>
<evidence type="ECO:0000256" key="2">
    <source>
        <dbReference type="ARBA" id="ARBA00023125"/>
    </source>
</evidence>
<gene>
    <name evidence="5" type="ORF">DPQ33_09815</name>
</gene>
<sequence length="326" mass="35261">MEYKDYYKVLGVDKKASKDEVSRAYKKLARKYHPDLNPDDKAAEDKFKEVTEAYEVLKDEEKRKLYDQLGPNWKHGQDFRPPPGYENMHFGGFGGGGGASSFDASGFSDFFETIFGGASGMGGASFRSGGLGGDPFGRGGFSSRPRRGSDAEATLDLSLEEAYHGGSKAITLTEQEPGGPPRTKTLNVNIPAGVKDGARIRLAGQGNPGMSGGPAGDLFLKVRVQPHTRYYLDGSNIVTDLPITPWEAALGANVRVPTLDGEVEMKIPAGVDSGRKMRIRGRGLGQGANKGDELVRIMIKSPKELSEQERELWEKLAEASSFAPRG</sequence>
<evidence type="ECO:0000313" key="6">
    <source>
        <dbReference type="Proteomes" id="UP000448292"/>
    </source>
</evidence>
<keyword evidence="2" id="KW-0238">DNA-binding</keyword>
<dbReference type="GO" id="GO:0003677">
    <property type="term" value="F:DNA binding"/>
    <property type="evidence" value="ECO:0007669"/>
    <property type="project" value="UniProtKB-KW"/>
</dbReference>
<dbReference type="CDD" id="cd06257">
    <property type="entry name" value="DnaJ"/>
    <property type="match status" value="1"/>
</dbReference>
<dbReference type="InterPro" id="IPR008971">
    <property type="entry name" value="HSP40/DnaJ_pept-bd"/>
</dbReference>
<dbReference type="InterPro" id="IPR001623">
    <property type="entry name" value="DnaJ_domain"/>
</dbReference>
<evidence type="ECO:0000256" key="1">
    <source>
        <dbReference type="ARBA" id="ARBA00022490"/>
    </source>
</evidence>
<dbReference type="PANTHER" id="PTHR43096:SF52">
    <property type="entry name" value="DNAJ HOMOLOG 1, MITOCHONDRIAL-RELATED"/>
    <property type="match status" value="1"/>
</dbReference>
<dbReference type="SUPFAM" id="SSF49493">
    <property type="entry name" value="HSP40/DnaJ peptide-binding domain"/>
    <property type="match status" value="2"/>
</dbReference>
<dbReference type="Pfam" id="PF01556">
    <property type="entry name" value="DnaJ_C"/>
    <property type="match status" value="1"/>
</dbReference>
<dbReference type="FunFam" id="2.60.260.20:FF:000013">
    <property type="entry name" value="DnaJ subfamily B member 11"/>
    <property type="match status" value="1"/>
</dbReference>
<dbReference type="InterPro" id="IPR002939">
    <property type="entry name" value="DnaJ_C"/>
</dbReference>
<dbReference type="GO" id="GO:0051082">
    <property type="term" value="F:unfolded protein binding"/>
    <property type="evidence" value="ECO:0007669"/>
    <property type="project" value="InterPro"/>
</dbReference>
<dbReference type="PROSITE" id="PS50076">
    <property type="entry name" value="DNAJ_2"/>
    <property type="match status" value="1"/>
</dbReference>
<dbReference type="RefSeq" id="WP_144303047.1">
    <property type="nucleotide sequence ID" value="NZ_QMIE01000008.1"/>
</dbReference>
<dbReference type="Pfam" id="PF00226">
    <property type="entry name" value="DnaJ"/>
    <property type="match status" value="1"/>
</dbReference>
<dbReference type="Gene3D" id="1.10.287.110">
    <property type="entry name" value="DnaJ domain"/>
    <property type="match status" value="1"/>
</dbReference>
<reference evidence="5 6" key="1">
    <citation type="submission" date="2018-06" db="EMBL/GenBank/DDBJ databases">
        <title>Complete genome of Desulfovibrio indonesiensis P37SLT.</title>
        <authorList>
            <person name="Crispim J.S."/>
            <person name="Vidigal P.M.P."/>
            <person name="Silva L.C.F."/>
            <person name="Laguardia C.N."/>
            <person name="Araujo L.C."/>
            <person name="Dias R.S."/>
            <person name="Sousa M.P."/>
            <person name="Paula S.O."/>
            <person name="Silva C."/>
        </authorList>
    </citation>
    <scope>NUCLEOTIDE SEQUENCE [LARGE SCALE GENOMIC DNA]</scope>
    <source>
        <strain evidence="5 6">P37SLT</strain>
    </source>
</reference>
<dbReference type="CDD" id="cd10747">
    <property type="entry name" value="DnaJ_C"/>
    <property type="match status" value="1"/>
</dbReference>